<keyword evidence="2" id="KW-1185">Reference proteome</keyword>
<protein>
    <submittedName>
        <fullName evidence="1">Uncharacterized protein</fullName>
    </submittedName>
</protein>
<gene>
    <name evidence="1" type="ORF">D5S19_10800</name>
</gene>
<organism evidence="1 2">
    <name type="scientific">Amycolatopsis panacis</name>
    <dbReference type="NCBI Taxonomy" id="2340917"/>
    <lineage>
        <taxon>Bacteria</taxon>
        <taxon>Bacillati</taxon>
        <taxon>Actinomycetota</taxon>
        <taxon>Actinomycetes</taxon>
        <taxon>Pseudonocardiales</taxon>
        <taxon>Pseudonocardiaceae</taxon>
        <taxon>Amycolatopsis</taxon>
    </lineage>
</organism>
<evidence type="ECO:0000313" key="1">
    <source>
        <dbReference type="EMBL" id="RJQ86809.1"/>
    </source>
</evidence>
<accession>A0A419I688</accession>
<comment type="caution">
    <text evidence="1">The sequence shown here is derived from an EMBL/GenBank/DDBJ whole genome shotgun (WGS) entry which is preliminary data.</text>
</comment>
<dbReference type="AlphaFoldDB" id="A0A419I688"/>
<name>A0A419I688_9PSEU</name>
<reference evidence="1 2" key="1">
    <citation type="submission" date="2018-09" db="EMBL/GenBank/DDBJ databases">
        <title>YIM PH 21725 draft genome.</title>
        <authorList>
            <person name="Miao C."/>
        </authorList>
    </citation>
    <scope>NUCLEOTIDE SEQUENCE [LARGE SCALE GENOMIC DNA]</scope>
    <source>
        <strain evidence="2">YIM PH21725</strain>
    </source>
</reference>
<dbReference type="EMBL" id="QZFV01000071">
    <property type="protein sequence ID" value="RJQ86809.1"/>
    <property type="molecule type" value="Genomic_DNA"/>
</dbReference>
<proteinExistence type="predicted"/>
<sequence length="176" mass="18557">MRRTGFGSVKGPFTDSESVKGPFTDLHTDFADTLASATVKVPFTANRIQRGLSRQFTTGRSSSADSGTVGVVKPDNFTELLQSASAFAGPRMREAELGFIDAIAALLTRTGHAPAWRSAGLSAADLAGHLFLASAGAKAQSPSLEIYRERVCVAVRIVLNGRAGTNLRPAPRPEPS</sequence>
<evidence type="ECO:0000313" key="2">
    <source>
        <dbReference type="Proteomes" id="UP000285112"/>
    </source>
</evidence>
<dbReference type="Proteomes" id="UP000285112">
    <property type="component" value="Unassembled WGS sequence"/>
</dbReference>